<evidence type="ECO:0000256" key="7">
    <source>
        <dbReference type="ARBA" id="ARBA00023242"/>
    </source>
</evidence>
<evidence type="ECO:0000256" key="6">
    <source>
        <dbReference type="ARBA" id="ARBA00023132"/>
    </source>
</evidence>
<dbReference type="GO" id="GO:0015031">
    <property type="term" value="P:protein transport"/>
    <property type="evidence" value="ECO:0007669"/>
    <property type="project" value="UniProtKB-KW"/>
</dbReference>
<dbReference type="Proteomes" id="UP000236370">
    <property type="component" value="Unassembled WGS sequence"/>
</dbReference>
<dbReference type="EMBL" id="NBAG03000393">
    <property type="protein sequence ID" value="PNI30048.1"/>
    <property type="molecule type" value="Genomic_DNA"/>
</dbReference>
<keyword evidence="6 8" id="KW-0906">Nuclear pore complex</keyword>
<protein>
    <recommendedName>
        <fullName evidence="8">Nuclear pore complex protein</fullName>
    </recommendedName>
</protein>
<comment type="caution">
    <text evidence="9">The sequence shown here is derived from an EMBL/GenBank/DDBJ whole genome shotgun (WGS) entry which is preliminary data.</text>
</comment>
<keyword evidence="7 8" id="KW-0539">Nucleus</keyword>
<dbReference type="Pfam" id="PF04121">
    <property type="entry name" value="Nup84_Nup100"/>
    <property type="match status" value="1"/>
</dbReference>
<evidence type="ECO:0000256" key="8">
    <source>
        <dbReference type="RuleBase" id="RU365072"/>
    </source>
</evidence>
<comment type="similarity">
    <text evidence="1 8">Belongs to the nucleoporin Nup84/Nup107 family.</text>
</comment>
<gene>
    <name evidence="9" type="ORF">CK820_G0041490</name>
</gene>
<keyword evidence="4" id="KW-0653">Protein transport</keyword>
<comment type="function">
    <text evidence="8">Functions as a component of the nuclear pore complex (NPC).</text>
</comment>
<dbReference type="GO" id="GO:0017056">
    <property type="term" value="F:structural constituent of nuclear pore"/>
    <property type="evidence" value="ECO:0007669"/>
    <property type="project" value="UniProtKB-UniRule"/>
</dbReference>
<dbReference type="GO" id="GO:0031965">
    <property type="term" value="C:nuclear membrane"/>
    <property type="evidence" value="ECO:0007669"/>
    <property type="project" value="UniProtKB-SubCell"/>
</dbReference>
<comment type="subcellular location">
    <subcellularLocation>
        <location evidence="8">Nucleus</location>
        <location evidence="8">Nuclear pore complex</location>
    </subcellularLocation>
    <subcellularLocation>
        <location evidence="8">Nucleus membrane</location>
    </subcellularLocation>
</comment>
<evidence type="ECO:0000313" key="10">
    <source>
        <dbReference type="Proteomes" id="UP000236370"/>
    </source>
</evidence>
<proteinExistence type="inferred from homology"/>
<dbReference type="InterPro" id="IPR007252">
    <property type="entry name" value="Nup84/Nup107"/>
</dbReference>
<keyword evidence="2 8" id="KW-0813">Transport</keyword>
<organism evidence="9 10">
    <name type="scientific">Pan troglodytes</name>
    <name type="common">Chimpanzee</name>
    <dbReference type="NCBI Taxonomy" id="9598"/>
    <lineage>
        <taxon>Eukaryota</taxon>
        <taxon>Metazoa</taxon>
        <taxon>Chordata</taxon>
        <taxon>Craniata</taxon>
        <taxon>Vertebrata</taxon>
        <taxon>Euteleostomi</taxon>
        <taxon>Mammalia</taxon>
        <taxon>Eutheria</taxon>
        <taxon>Euarchontoglires</taxon>
        <taxon>Primates</taxon>
        <taxon>Haplorrhini</taxon>
        <taxon>Catarrhini</taxon>
        <taxon>Hominidae</taxon>
        <taxon>Pan</taxon>
    </lineage>
</organism>
<dbReference type="GO" id="GO:0005643">
    <property type="term" value="C:nuclear pore"/>
    <property type="evidence" value="ECO:0007669"/>
    <property type="project" value="UniProtKB-SubCell"/>
</dbReference>
<accession>A0A2J8K4U4</accession>
<keyword evidence="8" id="KW-0472">Membrane</keyword>
<comment type="subunit">
    <text evidence="8">Part of the nuclear pore complex (NPC).</text>
</comment>
<evidence type="ECO:0000256" key="2">
    <source>
        <dbReference type="ARBA" id="ARBA00022448"/>
    </source>
</evidence>
<evidence type="ECO:0000256" key="4">
    <source>
        <dbReference type="ARBA" id="ARBA00022927"/>
    </source>
</evidence>
<name>A0A2J8K4U4_PANTR</name>
<keyword evidence="3" id="KW-0509">mRNA transport</keyword>
<evidence type="ECO:0000313" key="9">
    <source>
        <dbReference type="EMBL" id="PNI30048.1"/>
    </source>
</evidence>
<sequence length="80" mass="9252">ERAIYAALSGNLKQLLPVCDTWEDTVWAYFRVMVDSLVEQEIQTSVATLDETEELPREYLEANWTLAKVFEELQATDKKV</sequence>
<feature type="non-terminal residue" evidence="9">
    <location>
        <position position="1"/>
    </location>
</feature>
<dbReference type="AlphaFoldDB" id="A0A2J8K4U4"/>
<dbReference type="PANTHER" id="PTHR13003">
    <property type="entry name" value="NUP107-RELATED"/>
    <property type="match status" value="1"/>
</dbReference>
<dbReference type="GO" id="GO:0051028">
    <property type="term" value="P:mRNA transport"/>
    <property type="evidence" value="ECO:0007669"/>
    <property type="project" value="UniProtKB-KW"/>
</dbReference>
<reference evidence="9 10" key="1">
    <citation type="submission" date="2017-12" db="EMBL/GenBank/DDBJ databases">
        <title>High-resolution comparative analysis of great ape genomes.</title>
        <authorList>
            <person name="Pollen A."/>
            <person name="Hastie A."/>
            <person name="Hormozdiari F."/>
            <person name="Dougherty M."/>
            <person name="Liu R."/>
            <person name="Chaisson M."/>
            <person name="Hoppe E."/>
            <person name="Hill C."/>
            <person name="Pang A."/>
            <person name="Hillier L."/>
            <person name="Baker C."/>
            <person name="Armstrong J."/>
            <person name="Shendure J."/>
            <person name="Paten B."/>
            <person name="Wilson R."/>
            <person name="Chao H."/>
            <person name="Schneider V."/>
            <person name="Ventura M."/>
            <person name="Kronenberg Z."/>
            <person name="Murali S."/>
            <person name="Gordon D."/>
            <person name="Cantsilieris S."/>
            <person name="Munson K."/>
            <person name="Nelson B."/>
            <person name="Raja A."/>
            <person name="Underwood J."/>
            <person name="Diekhans M."/>
            <person name="Fiddes I."/>
            <person name="Haussler D."/>
            <person name="Eichler E."/>
        </authorList>
    </citation>
    <scope>NUCLEOTIDE SEQUENCE [LARGE SCALE GENOMIC DNA]</scope>
    <source>
        <strain evidence="9">Yerkes chimp pedigree #C0471</strain>
    </source>
</reference>
<evidence type="ECO:0000256" key="3">
    <source>
        <dbReference type="ARBA" id="ARBA00022816"/>
    </source>
</evidence>
<keyword evidence="5 8" id="KW-0811">Translocation</keyword>
<evidence type="ECO:0000256" key="1">
    <source>
        <dbReference type="ARBA" id="ARBA00009510"/>
    </source>
</evidence>
<dbReference type="PANTHER" id="PTHR13003:SF2">
    <property type="entry name" value="NUCLEAR PORE COMPLEX PROTEIN NUP107"/>
    <property type="match status" value="1"/>
</dbReference>
<evidence type="ECO:0000256" key="5">
    <source>
        <dbReference type="ARBA" id="ARBA00023010"/>
    </source>
</evidence>